<organism evidence="2 3">
    <name type="scientific">Candidatus Nitrospira kreftii</name>
    <dbReference type="NCBI Taxonomy" id="2652173"/>
    <lineage>
        <taxon>Bacteria</taxon>
        <taxon>Pseudomonadati</taxon>
        <taxon>Nitrospirota</taxon>
        <taxon>Nitrospiria</taxon>
        <taxon>Nitrospirales</taxon>
        <taxon>Nitrospiraceae</taxon>
        <taxon>Nitrospira</taxon>
    </lineage>
</organism>
<name>A0A7S8IYH1_9BACT</name>
<evidence type="ECO:0000313" key="2">
    <source>
        <dbReference type="EMBL" id="QPD03181.1"/>
    </source>
</evidence>
<evidence type="ECO:0000259" key="1">
    <source>
        <dbReference type="Pfam" id="PF07238"/>
    </source>
</evidence>
<dbReference type="InterPro" id="IPR009875">
    <property type="entry name" value="PilZ_domain"/>
</dbReference>
<dbReference type="SUPFAM" id="SSF141371">
    <property type="entry name" value="PilZ domain-like"/>
    <property type="match status" value="1"/>
</dbReference>
<reference evidence="2 3" key="1">
    <citation type="journal article" date="2020" name="ISME J.">
        <title>Enrichment and physiological characterization of a novel comammox Nitrospira indicates ammonium inhibition of complete nitrification.</title>
        <authorList>
            <person name="Sakoula D."/>
            <person name="Koch H."/>
            <person name="Frank J."/>
            <person name="Jetten M.S.M."/>
            <person name="van Kessel M.A.H.J."/>
            <person name="Lucker S."/>
        </authorList>
    </citation>
    <scope>NUCLEOTIDE SEQUENCE [LARGE SCALE GENOMIC DNA]</scope>
    <source>
        <strain evidence="2">Comreactor17</strain>
    </source>
</reference>
<proteinExistence type="predicted"/>
<dbReference type="GO" id="GO:0035438">
    <property type="term" value="F:cyclic-di-GMP binding"/>
    <property type="evidence" value="ECO:0007669"/>
    <property type="project" value="InterPro"/>
</dbReference>
<dbReference type="EMBL" id="CP047423">
    <property type="protein sequence ID" value="QPD03181.1"/>
    <property type="molecule type" value="Genomic_DNA"/>
</dbReference>
<sequence>MKPVVTRRMYRRVSAEYQSYYLMDQVLRQSVIRDISLNGVRIQSLSELPRNPLVMIRLWLPDQQGCLDIDQAIVRWVRGQEFDVQFVSLSNEADFRLAVHIERVLEQQSATAAV</sequence>
<dbReference type="Pfam" id="PF07238">
    <property type="entry name" value="PilZ"/>
    <property type="match status" value="1"/>
</dbReference>
<dbReference type="Proteomes" id="UP000593737">
    <property type="component" value="Chromosome"/>
</dbReference>
<gene>
    <name evidence="2" type="ORF">Nkreftii_000955</name>
</gene>
<feature type="domain" description="PilZ" evidence="1">
    <location>
        <begin position="7"/>
        <end position="93"/>
    </location>
</feature>
<dbReference type="KEGG" id="nkf:Nkreftii_000955"/>
<protein>
    <recommendedName>
        <fullName evidence="1">PilZ domain-containing protein</fullName>
    </recommendedName>
</protein>
<evidence type="ECO:0000313" key="3">
    <source>
        <dbReference type="Proteomes" id="UP000593737"/>
    </source>
</evidence>
<dbReference type="AlphaFoldDB" id="A0A7S8IYH1"/>
<accession>A0A7S8IYH1</accession>
<dbReference type="Gene3D" id="2.40.10.220">
    <property type="entry name" value="predicted glycosyltransferase like domains"/>
    <property type="match status" value="1"/>
</dbReference>